<gene>
    <name evidence="4" type="ORF">HQ35_04965</name>
</gene>
<dbReference type="EMBL" id="JQJD01000033">
    <property type="protein sequence ID" value="KGN80981.1"/>
    <property type="molecule type" value="Genomic_DNA"/>
</dbReference>
<protein>
    <recommendedName>
        <fullName evidence="6">AIPR protein</fullName>
    </recommendedName>
</protein>
<dbReference type="Proteomes" id="UP000030125">
    <property type="component" value="Unassembled WGS sequence"/>
</dbReference>
<dbReference type="InterPro" id="IPR055101">
    <property type="entry name" value="AIPR_N"/>
</dbReference>
<reference evidence="4 5" key="1">
    <citation type="submission" date="2014-08" db="EMBL/GenBank/DDBJ databases">
        <title>Porphyromonas cangingivalis strain:COT-109_OH1386 Genome sequencing.</title>
        <authorList>
            <person name="Wallis C."/>
            <person name="Deusch O."/>
            <person name="O'Flynn C."/>
            <person name="Davis I."/>
            <person name="Jospin G."/>
            <person name="Darling A.E."/>
            <person name="Coil D.A."/>
            <person name="Alexiev A."/>
            <person name="Horsfall A."/>
            <person name="Kirkwood N."/>
            <person name="Harris S."/>
            <person name="Eisen J.A."/>
        </authorList>
    </citation>
    <scope>NUCLEOTIDE SEQUENCE [LARGE SCALE GENOMIC DNA]</scope>
    <source>
        <strain evidence="5">COT-109 OH1386</strain>
    </source>
</reference>
<keyword evidence="5" id="KW-1185">Reference proteome</keyword>
<feature type="compositionally biased region" description="Basic and acidic residues" evidence="1">
    <location>
        <begin position="621"/>
        <end position="630"/>
    </location>
</feature>
<dbReference type="AlphaFoldDB" id="A0A0A2EQ67"/>
<sequence>MMNEINKFYQALLSDIVSLQAGSEEGDTQEQTFTRLAVEMLAEAGETENAAIAYDEKALGTRNQHKINAYAISDNYETVDLFISIFDNSEAIKSISKADIETATKRITNFFRKAIYNDYANEVAESSPIFEFANTLANFQELKDNLVRVNVIILTNGEYKGDFPQSATICGYNMFYRVTDTNYLYKISEQSRVPIELDFEDFEGEKFEIPCLSAPTDNPDYKSYIAIIPGTCLAKLYEKYGARLLEQNVRSFLQFTGKINKGIRDTIKTEPHMFLAFNNGIAATADHLELDKTNRYIRKISNLQIVNGGQTTASIYNTAKKDKADISNIFVQVKFSIIEKPDQYSEIVSRISRYANTQNKVNDADFSANNPALVAFEKLSRHILSPITSDSNMQTCWFFERARGQYKTLRSREGFTKSRQKAFDLKYPKNQMFSKVELAKYINAYQEIYDGRKLVISPNIVVRGNEKNYARFINNNIPDNIKKINNVYFEDAIAKCILFKTAEKRYGTKLNDYNIGELRQVVVPYTLSLLNILTNDKLDLFKIWKNQKISQALSDCIYDLMKQVNQFILDNSPVTHYIEWAKKEECWEQVKNYSWTFNTNDIKTELIDETNPPKRNTVADNENKEKTAQHEEGIIRSIPFALWKKIEKWGRDSGFLSINQQTAANDAAYKVKNNRNFNDSDRSRAMAVFEKVCQHNIELLEEADRLAVQEESITETIHGKNDNTASTEITLELIRKMVDWDRRKRILEDWKWKVMNDVLQGRKTLDDRKRYTFYLNLEKLKKHGFTEN</sequence>
<evidence type="ECO:0008006" key="6">
    <source>
        <dbReference type="Google" id="ProtNLM"/>
    </source>
</evidence>
<feature type="region of interest" description="Disordered" evidence="1">
    <location>
        <begin position="608"/>
        <end position="630"/>
    </location>
</feature>
<accession>A0A0A2EQ67</accession>
<evidence type="ECO:0000259" key="2">
    <source>
        <dbReference type="Pfam" id="PF10592"/>
    </source>
</evidence>
<dbReference type="Pfam" id="PF22879">
    <property type="entry name" value="AIPR_N"/>
    <property type="match status" value="1"/>
</dbReference>
<dbReference type="OrthoDB" id="9806213at2"/>
<name>A0A0A2EQ67_PORCN</name>
<feature type="domain" description="Abortive phage infection protein C-terminal" evidence="2">
    <location>
        <begin position="245"/>
        <end position="571"/>
    </location>
</feature>
<comment type="caution">
    <text evidence="4">The sequence shown here is derived from an EMBL/GenBank/DDBJ whole genome shotgun (WGS) entry which is preliminary data.</text>
</comment>
<evidence type="ECO:0000256" key="1">
    <source>
        <dbReference type="SAM" id="MobiDB-lite"/>
    </source>
</evidence>
<feature type="domain" description="Abortive infection phage resistance protein N-terminal" evidence="3">
    <location>
        <begin position="33"/>
        <end position="186"/>
    </location>
</feature>
<evidence type="ECO:0000313" key="4">
    <source>
        <dbReference type="EMBL" id="KGN80981.1"/>
    </source>
</evidence>
<evidence type="ECO:0000313" key="5">
    <source>
        <dbReference type="Proteomes" id="UP000030125"/>
    </source>
</evidence>
<proteinExistence type="predicted"/>
<dbReference type="InterPro" id="IPR018891">
    <property type="entry name" value="AIPR_C"/>
</dbReference>
<organism evidence="4 5">
    <name type="scientific">Porphyromonas cangingivalis</name>
    <dbReference type="NCBI Taxonomy" id="36874"/>
    <lineage>
        <taxon>Bacteria</taxon>
        <taxon>Pseudomonadati</taxon>
        <taxon>Bacteroidota</taxon>
        <taxon>Bacteroidia</taxon>
        <taxon>Bacteroidales</taxon>
        <taxon>Porphyromonadaceae</taxon>
        <taxon>Porphyromonas</taxon>
    </lineage>
</organism>
<dbReference type="Pfam" id="PF10592">
    <property type="entry name" value="AIPR"/>
    <property type="match status" value="1"/>
</dbReference>
<evidence type="ECO:0000259" key="3">
    <source>
        <dbReference type="Pfam" id="PF22879"/>
    </source>
</evidence>